<dbReference type="EMBL" id="KZ857461">
    <property type="protein sequence ID" value="RDX43704.1"/>
    <property type="molecule type" value="Genomic_DNA"/>
</dbReference>
<feature type="signal peptide" evidence="4">
    <location>
        <begin position="1"/>
        <end position="22"/>
    </location>
</feature>
<evidence type="ECO:0000259" key="5">
    <source>
        <dbReference type="PROSITE" id="PS50275"/>
    </source>
</evidence>
<evidence type="ECO:0000313" key="7">
    <source>
        <dbReference type="Proteomes" id="UP000256964"/>
    </source>
</evidence>
<evidence type="ECO:0000313" key="6">
    <source>
        <dbReference type="EMBL" id="RDX43704.1"/>
    </source>
</evidence>
<dbReference type="GO" id="GO:0046856">
    <property type="term" value="P:phosphatidylinositol dephosphorylation"/>
    <property type="evidence" value="ECO:0007669"/>
    <property type="project" value="InterPro"/>
</dbReference>
<sequence length="166" mass="19099">VGFIKFTAGWYMILISKRSVVALLGGHYVYHCENTDILPIAFSHKVDKPTEEARLMNIFKQVDMSKNFYFSYTYDLTSTLQHNLTRSGLSPSRRWSMNDRFAWNHHLLTTAFKGSSPPSSRSHWLVPLIHGHVDQAKLTVLGRVVFITLIARRSRHHAGARYLKRG</sequence>
<dbReference type="PROSITE" id="PS50275">
    <property type="entry name" value="SAC"/>
    <property type="match status" value="1"/>
</dbReference>
<dbReference type="GO" id="GO:0012505">
    <property type="term" value="C:endomembrane system"/>
    <property type="evidence" value="ECO:0007669"/>
    <property type="project" value="UniProtKB-SubCell"/>
</dbReference>
<dbReference type="OrthoDB" id="405996at2759"/>
<organism evidence="6 7">
    <name type="scientific">Lentinus brumalis</name>
    <dbReference type="NCBI Taxonomy" id="2498619"/>
    <lineage>
        <taxon>Eukaryota</taxon>
        <taxon>Fungi</taxon>
        <taxon>Dikarya</taxon>
        <taxon>Basidiomycota</taxon>
        <taxon>Agaricomycotina</taxon>
        <taxon>Agaricomycetes</taxon>
        <taxon>Polyporales</taxon>
        <taxon>Polyporaceae</taxon>
        <taxon>Lentinus</taxon>
    </lineage>
</organism>
<keyword evidence="2" id="KW-0378">Hydrolase</keyword>
<comment type="subcellular location">
    <subcellularLocation>
        <location evidence="1">Endomembrane system</location>
    </subcellularLocation>
</comment>
<protein>
    <recommendedName>
        <fullName evidence="5">SAC domain-containing protein</fullName>
    </recommendedName>
</protein>
<dbReference type="Pfam" id="PF02383">
    <property type="entry name" value="Syja_N"/>
    <property type="match status" value="1"/>
</dbReference>
<feature type="non-terminal residue" evidence="6">
    <location>
        <position position="166"/>
    </location>
</feature>
<dbReference type="GO" id="GO:0043813">
    <property type="term" value="F:phosphatidylinositol-3,5-bisphosphate 5-phosphatase activity"/>
    <property type="evidence" value="ECO:0007669"/>
    <property type="project" value="InterPro"/>
</dbReference>
<accession>A0A371CTR3</accession>
<name>A0A371CTR3_9APHY</name>
<proteinExistence type="predicted"/>
<dbReference type="InterPro" id="IPR043573">
    <property type="entry name" value="Fig4-like"/>
</dbReference>
<dbReference type="InterPro" id="IPR002013">
    <property type="entry name" value="SAC_dom"/>
</dbReference>
<evidence type="ECO:0000256" key="4">
    <source>
        <dbReference type="SAM" id="SignalP"/>
    </source>
</evidence>
<feature type="non-terminal residue" evidence="6">
    <location>
        <position position="1"/>
    </location>
</feature>
<feature type="chain" id="PRO_5016639322" description="SAC domain-containing protein" evidence="4">
    <location>
        <begin position="23"/>
        <end position="166"/>
    </location>
</feature>
<feature type="domain" description="SAC" evidence="5">
    <location>
        <begin position="59"/>
        <end position="166"/>
    </location>
</feature>
<dbReference type="STRING" id="139420.A0A371CTR3"/>
<keyword evidence="3" id="KW-0472">Membrane</keyword>
<evidence type="ECO:0000256" key="2">
    <source>
        <dbReference type="ARBA" id="ARBA00022801"/>
    </source>
</evidence>
<keyword evidence="7" id="KW-1185">Reference proteome</keyword>
<dbReference type="AlphaFoldDB" id="A0A371CTR3"/>
<keyword evidence="4" id="KW-0732">Signal</keyword>
<gene>
    <name evidence="6" type="ORF">OH76DRAFT_1324257</name>
</gene>
<dbReference type="Proteomes" id="UP000256964">
    <property type="component" value="Unassembled WGS sequence"/>
</dbReference>
<reference evidence="6 7" key="1">
    <citation type="journal article" date="2018" name="Biotechnol. Biofuels">
        <title>Integrative visual omics of the white-rot fungus Polyporus brumalis exposes the biotechnological potential of its oxidative enzymes for delignifying raw plant biomass.</title>
        <authorList>
            <person name="Miyauchi S."/>
            <person name="Rancon A."/>
            <person name="Drula E."/>
            <person name="Hage H."/>
            <person name="Chaduli D."/>
            <person name="Favel A."/>
            <person name="Grisel S."/>
            <person name="Henrissat B."/>
            <person name="Herpoel-Gimbert I."/>
            <person name="Ruiz-Duenas F.J."/>
            <person name="Chevret D."/>
            <person name="Hainaut M."/>
            <person name="Lin J."/>
            <person name="Wang M."/>
            <person name="Pangilinan J."/>
            <person name="Lipzen A."/>
            <person name="Lesage-Meessen L."/>
            <person name="Navarro D."/>
            <person name="Riley R."/>
            <person name="Grigoriev I.V."/>
            <person name="Zhou S."/>
            <person name="Raouche S."/>
            <person name="Rosso M.N."/>
        </authorList>
    </citation>
    <scope>NUCLEOTIDE SEQUENCE [LARGE SCALE GENOMIC DNA]</scope>
    <source>
        <strain evidence="6 7">BRFM 1820</strain>
    </source>
</reference>
<evidence type="ECO:0000256" key="1">
    <source>
        <dbReference type="ARBA" id="ARBA00004308"/>
    </source>
</evidence>
<evidence type="ECO:0000256" key="3">
    <source>
        <dbReference type="ARBA" id="ARBA00023136"/>
    </source>
</evidence>
<dbReference type="PANTHER" id="PTHR45738:SF5">
    <property type="entry name" value="POLYPHOSPHOINOSITIDE PHOSPHATASE"/>
    <property type="match status" value="1"/>
</dbReference>
<dbReference type="PANTHER" id="PTHR45738">
    <property type="entry name" value="POLYPHOSPHOINOSITIDE PHOSPHATASE"/>
    <property type="match status" value="1"/>
</dbReference>